<keyword evidence="1" id="KW-0472">Membrane</keyword>
<dbReference type="NCBIfam" id="TIGR03024">
    <property type="entry name" value="arch_PEF_CTERM"/>
    <property type="match status" value="1"/>
</dbReference>
<keyword evidence="1" id="KW-0812">Transmembrane</keyword>
<dbReference type="InterPro" id="IPR017474">
    <property type="entry name" value="PEF_CTERM_C"/>
</dbReference>
<dbReference type="EMBL" id="CAJHIS010000004">
    <property type="protein sequence ID" value="CAD6492271.1"/>
    <property type="molecule type" value="Genomic_DNA"/>
</dbReference>
<dbReference type="Pfam" id="PF26596">
    <property type="entry name" value="PEF-CTERM_ARCH"/>
    <property type="match status" value="1"/>
</dbReference>
<evidence type="ECO:0000259" key="2">
    <source>
        <dbReference type="Pfam" id="PF26596"/>
    </source>
</evidence>
<sequence>MNRYKEKIAMVFVLSMAVFTVMTGTTVAPPAENMSATMEGECINATAWDFSFNGDKYYQFRYYEPGTSYANGDSYFNSTIWLANKNSPPHTEYFNVVSSGATNTTGEWTVWLFKGGSANSNPTDAITSERVSATVDVPIPEFTTIAIPVIAILGFFALCRRKQKK</sequence>
<feature type="transmembrane region" description="Helical" evidence="1">
    <location>
        <begin position="142"/>
        <end position="159"/>
    </location>
</feature>
<evidence type="ECO:0000256" key="1">
    <source>
        <dbReference type="SAM" id="Phobius"/>
    </source>
</evidence>
<name>A0A811T7J7_9EURY</name>
<evidence type="ECO:0000313" key="3">
    <source>
        <dbReference type="EMBL" id="CAD6492271.1"/>
    </source>
</evidence>
<comment type="caution">
    <text evidence="3">The sequence shown here is derived from an EMBL/GenBank/DDBJ whole genome shotgun (WGS) entry which is preliminary data.</text>
</comment>
<reference evidence="3" key="1">
    <citation type="submission" date="2020-10" db="EMBL/GenBank/DDBJ databases">
        <authorList>
            <person name="Hahn C.J."/>
            <person name="Laso-Perez R."/>
            <person name="Vulcano F."/>
            <person name="Vaziourakis K.-M."/>
            <person name="Stokke R."/>
            <person name="Steen I.H."/>
            <person name="Teske A."/>
            <person name="Boetius A."/>
            <person name="Liebeke M."/>
            <person name="Amann R."/>
            <person name="Knittel K."/>
        </authorList>
    </citation>
    <scope>NUCLEOTIDE SEQUENCE</scope>
    <source>
        <strain evidence="3">Gfbio:e3339647-f889-4370-9287-4fb5cb688e4c:AG392D22_GoMArc1</strain>
    </source>
</reference>
<feature type="domain" description="PEF-CTERM protein sorting" evidence="2">
    <location>
        <begin position="139"/>
        <end position="161"/>
    </location>
</feature>
<organism evidence="3 4">
    <name type="scientific">Candidatus Argoarchaeum ethanivorans</name>
    <dbReference type="NCBI Taxonomy" id="2608793"/>
    <lineage>
        <taxon>Archaea</taxon>
        <taxon>Methanobacteriati</taxon>
        <taxon>Methanobacteriota</taxon>
        <taxon>Stenosarchaea group</taxon>
        <taxon>Methanomicrobia</taxon>
        <taxon>Methanosarcinales</taxon>
        <taxon>Methanosarcinales incertae sedis</taxon>
        <taxon>GOM Arc I cluster</taxon>
        <taxon>Candidatus Argoarchaeum</taxon>
    </lineage>
</organism>
<accession>A0A811T7J7</accession>
<proteinExistence type="predicted"/>
<dbReference type="Proteomes" id="UP000634805">
    <property type="component" value="Unassembled WGS sequence"/>
</dbReference>
<protein>
    <recommendedName>
        <fullName evidence="2">PEF-CTERM protein sorting domain-containing protein</fullName>
    </recommendedName>
</protein>
<evidence type="ECO:0000313" key="4">
    <source>
        <dbReference type="Proteomes" id="UP000634805"/>
    </source>
</evidence>
<gene>
    <name evidence="3" type="ORF">EMLJLAPB_00254</name>
</gene>
<dbReference type="AlphaFoldDB" id="A0A811T7J7"/>
<keyword evidence="1" id="KW-1133">Transmembrane helix</keyword>